<dbReference type="PANTHER" id="PTHR47079:SF1">
    <property type="entry name" value="REGULATOR OF G-PROTEIN SIGNALING PROTEIN-LIKE"/>
    <property type="match status" value="1"/>
</dbReference>
<dbReference type="EMBL" id="JACTAM010000006">
    <property type="protein sequence ID" value="KAI2663208.1"/>
    <property type="molecule type" value="Genomic_DNA"/>
</dbReference>
<comment type="caution">
    <text evidence="3">The sequence shown here is derived from an EMBL/GenBank/DDBJ whole genome shotgun (WGS) entry which is preliminary data.</text>
</comment>
<feature type="domain" description="RGS" evidence="2">
    <location>
        <begin position="628"/>
        <end position="739"/>
    </location>
</feature>
<reference evidence="3 4" key="1">
    <citation type="submission" date="2022-01" db="EMBL/GenBank/DDBJ databases">
        <title>A high-quality chromosome-level genome assembly of rohu carp, Labeo rohita.</title>
        <authorList>
            <person name="Arick M.A. II"/>
            <person name="Hsu C.-Y."/>
            <person name="Magbanua Z."/>
            <person name="Pechanova O."/>
            <person name="Grover C."/>
            <person name="Miller E."/>
            <person name="Thrash A."/>
            <person name="Ezzel L."/>
            <person name="Alam S."/>
            <person name="Benzie J."/>
            <person name="Hamilton M."/>
            <person name="Karsi A."/>
            <person name="Lawrence M.L."/>
            <person name="Peterson D.G."/>
        </authorList>
    </citation>
    <scope>NUCLEOTIDE SEQUENCE [LARGE SCALE GENOMIC DNA]</scope>
    <source>
        <strain evidence="4">BAU-BD-2019</strain>
        <tissue evidence="3">Blood</tissue>
    </source>
</reference>
<feature type="region of interest" description="Disordered" evidence="1">
    <location>
        <begin position="576"/>
        <end position="600"/>
    </location>
</feature>
<dbReference type="Proteomes" id="UP000830375">
    <property type="component" value="Unassembled WGS sequence"/>
</dbReference>
<keyword evidence="4" id="KW-1185">Reference proteome</keyword>
<dbReference type="PROSITE" id="PS50132">
    <property type="entry name" value="RGS"/>
    <property type="match status" value="1"/>
</dbReference>
<organism evidence="3 4">
    <name type="scientific">Labeo rohita</name>
    <name type="common">Indian major carp</name>
    <name type="synonym">Cyprinus rohita</name>
    <dbReference type="NCBI Taxonomy" id="84645"/>
    <lineage>
        <taxon>Eukaryota</taxon>
        <taxon>Metazoa</taxon>
        <taxon>Chordata</taxon>
        <taxon>Craniata</taxon>
        <taxon>Vertebrata</taxon>
        <taxon>Euteleostomi</taxon>
        <taxon>Actinopterygii</taxon>
        <taxon>Neopterygii</taxon>
        <taxon>Teleostei</taxon>
        <taxon>Ostariophysi</taxon>
        <taxon>Cypriniformes</taxon>
        <taxon>Cyprinidae</taxon>
        <taxon>Labeoninae</taxon>
        <taxon>Labeonini</taxon>
        <taxon>Labeo</taxon>
    </lineage>
</organism>
<evidence type="ECO:0000256" key="1">
    <source>
        <dbReference type="SAM" id="MobiDB-lite"/>
    </source>
</evidence>
<accession>A0ABQ8MMW6</accession>
<proteinExistence type="predicted"/>
<dbReference type="InterPro" id="IPR053282">
    <property type="entry name" value="RGS_domain-containing"/>
</dbReference>
<name>A0ABQ8MMW6_LABRO</name>
<evidence type="ECO:0000313" key="4">
    <source>
        <dbReference type="Proteomes" id="UP000830375"/>
    </source>
</evidence>
<dbReference type="Pfam" id="PF00615">
    <property type="entry name" value="RGS"/>
    <property type="match status" value="1"/>
</dbReference>
<dbReference type="InterPro" id="IPR036305">
    <property type="entry name" value="RGS_sf"/>
</dbReference>
<evidence type="ECO:0000259" key="2">
    <source>
        <dbReference type="PROSITE" id="PS50132"/>
    </source>
</evidence>
<protein>
    <submittedName>
        <fullName evidence="3">Regulator of G-protein signaling protein-like</fullName>
    </submittedName>
</protein>
<dbReference type="SUPFAM" id="SSF48097">
    <property type="entry name" value="Regulator of G-protein signaling, RGS"/>
    <property type="match status" value="3"/>
</dbReference>
<feature type="region of interest" description="Disordered" evidence="1">
    <location>
        <begin position="264"/>
        <end position="289"/>
    </location>
</feature>
<dbReference type="Gene3D" id="1.10.167.10">
    <property type="entry name" value="Regulator of G-protein Signalling 4, domain 2"/>
    <property type="match status" value="2"/>
</dbReference>
<dbReference type="InterPro" id="IPR044926">
    <property type="entry name" value="RGS_subdomain_2"/>
</dbReference>
<sequence length="1020" mass="117491">MKTRHISKKHGYQQEKAINMELKFLLKDEVFVDFFNTFLSLPVFGQTPLHMLNENKWLMWPNVPFARVNTGAFLKWLETHRLIFFKQTELYHNFVLCTEILDFVSSKSTEDLKWTPADQWLLRKCLGSVRGIQRFRSFLKATAEEELLLFCVRVSMLFSIKEEENEHEYQTLNLQALQTAIRLFHLSEASAILSVCHIHTDDMTELLSKECSLSSQKRVLVDMRKKVLCRLQSYWLPQFLHCCKSWLWRVPECQRIVEKYTSFSCPPAPSHSSRKREQCKTNPTPSPAKSYCSKHSKWHLWSSYKPNTVRSQPNSICLWLPPTRQEDLKGSQCSNIAHTETSVQAIVHHTCVQTPACQIPRCVSVHTPPSDVHCYLQPALSAEALAGGPFRSYLRAQNLVEKQRMLDLLEDLDFFLLLVLKAQGEDPVCTQRQTMAQRITETYLKENMPCYGLDSNTSHHLRSLLPSTAAVPWIYRAKYEICKELQDVYDSFLDAEDKALVSHLSSHSEESEEQLIFCGFETETEACFTQTEALVLCGGCCSRLDPDALAQDSWALVGLQDLRRGGSLLHKYNTDASEEPKITTESDTTAPLTQDVPMSKAKCPDNLQMKTLKKDSIIFEKPSTKPRSFEEVLTTSQYTGHFRQFLQEHNADGALLFIQEAESLRTVEPKRQKAKIRAIVDKFFRRQDPMEYLQCSADIISSVTQMDVVPQEIIFTIQHLVAKSLEATWFKLYQETFYFCSPVSSESNVKGPLLLDKLKTNAWTVFSRFIRSVTKFLSALEDRDFRNEFEDYLIHNYKHFSQPCTVRSKAQQSSDISSDGEKFKPKIRSIINKTVTVEFLVNDLSFYMECERFRHLADAGDIMASEGMYSENDYAMLHQKAELIINIFLHSNLTPKLMINTSEAQKDAILQRFASGKVDRTLFYPAMMDVFPVLVFCWKKFCSLTVMKRLYPTEALRNQKVSSHLQELRPLNILQEIKTIRSNEVKDAILRFSTQHGLTLLLPQTPHSHSITPSQQPSAR</sequence>
<gene>
    <name evidence="3" type="ORF">H4Q32_011682</name>
</gene>
<dbReference type="PANTHER" id="PTHR47079">
    <property type="entry name" value="REGULATOR OF G-PROTEIN SIGNALING PROTEIN-LIKE"/>
    <property type="match status" value="1"/>
</dbReference>
<dbReference type="InterPro" id="IPR016137">
    <property type="entry name" value="RGS"/>
</dbReference>
<evidence type="ECO:0000313" key="3">
    <source>
        <dbReference type="EMBL" id="KAI2663208.1"/>
    </source>
</evidence>